<proteinExistence type="predicted"/>
<evidence type="ECO:0000313" key="1">
    <source>
        <dbReference type="EMBL" id="CEK42180.1"/>
    </source>
</evidence>
<gene>
    <name evidence="1" type="ORF">PQBR57_0227</name>
</gene>
<reference evidence="1" key="1">
    <citation type="submission" date="2014-12" db="EMBL/GenBank/DDBJ databases">
        <authorList>
            <person name="Hall J."/>
        </authorList>
    </citation>
    <scope>NUCLEOTIDE SEQUENCE [LARGE SCALE GENOMIC DNA]</scope>
    <source>
        <strain evidence="1">SBW25</strain>
        <plasmid evidence="1">pQBR57</plasmid>
    </source>
</reference>
<keyword evidence="1" id="KW-0614">Plasmid</keyword>
<sequence length="330" mass="37509">MSQTKKSGRYDADAYRQQLDAARGRLVSTGKQTLDWLSQLDESAASEFIHLEPMLNLFPHQRGSETFRLLLEIHMSPKRYGTLGVALRTETMRSDLAKLTVAELAATLRPIAGSQSCKDHATYFQRFVRFNRRLAALRFLGVEFEIPNRSGPVLPRWFEALAAYGHKCRPLLEERLAEFLNLSAALDDAMFEFNSTMGRVRYRSIRCTYTLDDVDLLGPSDPALKVVTSINPVTGSRRYNRMADFKKGLKKKQIGKDLRRDLGREPSKDEVDSALKALRPRSETDWITTKVIKACRLGRLSTEVFETQKNLVAVMQPWTALRSQLQALLP</sequence>
<dbReference type="EMBL" id="LN713926">
    <property type="protein sequence ID" value="CEK42180.1"/>
    <property type="molecule type" value="Genomic_DNA"/>
</dbReference>
<reference evidence="1" key="2">
    <citation type="submission" date="2015-06" db="EMBL/GenBank/DDBJ databases">
        <title>Environmentally co-occuring mercury resistance plasmids are genetically and phenotypically diverse and confer variable context-dependent fitness effects.</title>
        <authorList>
            <person name="Hall J.P.J."/>
            <person name="Harrison E."/>
            <person name="Lilley A.K."/>
            <person name="Paterson S."/>
            <person name="Spiers A.J."/>
            <person name="Brockhurst M.A."/>
        </authorList>
    </citation>
    <scope>NUCLEOTIDE SEQUENCE [LARGE SCALE GENOMIC DNA]</scope>
    <source>
        <strain evidence="1">SBW25</strain>
        <plasmid evidence="1">pQBR57</plasmid>
    </source>
</reference>
<organism evidence="1">
    <name type="scientific">Pseudomonas fluorescens (strain SBW25)</name>
    <dbReference type="NCBI Taxonomy" id="216595"/>
    <lineage>
        <taxon>Bacteria</taxon>
        <taxon>Pseudomonadati</taxon>
        <taxon>Pseudomonadota</taxon>
        <taxon>Gammaproteobacteria</taxon>
        <taxon>Pseudomonadales</taxon>
        <taxon>Pseudomonadaceae</taxon>
        <taxon>Pseudomonas</taxon>
    </lineage>
</organism>
<dbReference type="RefSeq" id="WP_192963370.1">
    <property type="nucleotide sequence ID" value="NZ_LN713926.1"/>
</dbReference>
<protein>
    <submittedName>
        <fullName evidence="1">Uncharacterized protein</fullName>
    </submittedName>
</protein>
<accession>A0A0G4E4L6</accession>
<dbReference type="AlphaFoldDB" id="A0A0G4E4L6"/>
<name>A0A0G4E4L6_PSEFS</name>
<geneLocation type="plasmid" evidence="1">
    <name>pQBR57</name>
</geneLocation>